<dbReference type="EMBL" id="JACHXK010000045">
    <property type="protein sequence ID" value="MBB3114786.1"/>
    <property type="molecule type" value="Genomic_DNA"/>
</dbReference>
<sequence>MKGRTHAIIGLTIGAAASVYYPMSVQSTALYLIVGGFSALSADLDGTNMLSSKLDKLTKAIRASVLWAGILGTIISAVLFWMRPEPQLVLWAASGAAVLLGLITRHGTLRNLLVCLIGVGLFYAGVVNDHMLWLIGLGVYIAIVPWLAHRGLSHSIWAVLYWCWLGRELQNDLNYEGVALVAAAGYLSHLVADTLTPSGVKWLFPLWKKSIKLRF</sequence>
<evidence type="ECO:0000256" key="1">
    <source>
        <dbReference type="SAM" id="Phobius"/>
    </source>
</evidence>
<feature type="transmembrane region" description="Helical" evidence="1">
    <location>
        <begin position="63"/>
        <end position="82"/>
    </location>
</feature>
<dbReference type="Proteomes" id="UP000570361">
    <property type="component" value="Unassembled WGS sequence"/>
</dbReference>
<feature type="transmembrane region" description="Helical" evidence="1">
    <location>
        <begin position="131"/>
        <end position="148"/>
    </location>
</feature>
<keyword evidence="3" id="KW-1185">Reference proteome</keyword>
<dbReference type="InterPro" id="IPR007404">
    <property type="entry name" value="YdjM-like"/>
</dbReference>
<evidence type="ECO:0000313" key="3">
    <source>
        <dbReference type="Proteomes" id="UP000570361"/>
    </source>
</evidence>
<reference evidence="2 3" key="1">
    <citation type="submission" date="2020-08" db="EMBL/GenBank/DDBJ databases">
        <title>Genomic Encyclopedia of Type Strains, Phase III (KMG-III): the genomes of soil and plant-associated and newly described type strains.</title>
        <authorList>
            <person name="Whitman W."/>
        </authorList>
    </citation>
    <scope>NUCLEOTIDE SEQUENCE [LARGE SCALE GENOMIC DNA]</scope>
    <source>
        <strain evidence="2 3">CECT 5862</strain>
    </source>
</reference>
<dbReference type="Pfam" id="PF04307">
    <property type="entry name" value="YdjM"/>
    <property type="match status" value="1"/>
</dbReference>
<proteinExistence type="predicted"/>
<keyword evidence="1" id="KW-0812">Transmembrane</keyword>
<comment type="caution">
    <text evidence="2">The sequence shown here is derived from an EMBL/GenBank/DDBJ whole genome shotgun (WGS) entry which is preliminary data.</text>
</comment>
<organism evidence="2 3">
    <name type="scientific">Paenibacillus phyllosphaerae</name>
    <dbReference type="NCBI Taxonomy" id="274593"/>
    <lineage>
        <taxon>Bacteria</taxon>
        <taxon>Bacillati</taxon>
        <taxon>Bacillota</taxon>
        <taxon>Bacilli</taxon>
        <taxon>Bacillales</taxon>
        <taxon>Paenibacillaceae</taxon>
        <taxon>Paenibacillus</taxon>
    </lineage>
</organism>
<gene>
    <name evidence="2" type="ORF">FHS18_006946</name>
</gene>
<feature type="transmembrane region" description="Helical" evidence="1">
    <location>
        <begin position="29"/>
        <end position="51"/>
    </location>
</feature>
<accession>A0A7W5B6T6</accession>
<feature type="transmembrane region" description="Helical" evidence="1">
    <location>
        <begin position="109"/>
        <end position="125"/>
    </location>
</feature>
<evidence type="ECO:0000313" key="2">
    <source>
        <dbReference type="EMBL" id="MBB3114786.1"/>
    </source>
</evidence>
<dbReference type="RefSeq" id="WP_183604793.1">
    <property type="nucleotide sequence ID" value="NZ_JACHXK010000045.1"/>
</dbReference>
<dbReference type="AlphaFoldDB" id="A0A7W5B6T6"/>
<keyword evidence="1" id="KW-1133">Transmembrane helix</keyword>
<keyword evidence="1" id="KW-0472">Membrane</keyword>
<protein>
    <submittedName>
        <fullName evidence="2">Inner membrane protein</fullName>
    </submittedName>
</protein>
<name>A0A7W5B6T6_9BACL</name>
<feature type="transmembrane region" description="Helical" evidence="1">
    <location>
        <begin position="88"/>
        <end position="104"/>
    </location>
</feature>